<evidence type="ECO:0000256" key="2">
    <source>
        <dbReference type="SAM" id="SignalP"/>
    </source>
</evidence>
<feature type="transmembrane region" description="Helical" evidence="1">
    <location>
        <begin position="199"/>
        <end position="220"/>
    </location>
</feature>
<dbReference type="EMBL" id="CP147920">
    <property type="protein sequence ID" value="XAU15283.1"/>
    <property type="molecule type" value="Genomic_DNA"/>
</dbReference>
<keyword evidence="4" id="KW-1185">Reference proteome</keyword>
<reference evidence="3 4" key="1">
    <citation type="submission" date="2024-03" db="EMBL/GenBank/DDBJ databases">
        <title>Sulfurimonas sp. HSL3-1.</title>
        <authorList>
            <person name="Wang S."/>
        </authorList>
    </citation>
    <scope>NUCLEOTIDE SEQUENCE [LARGE SCALE GENOMIC DNA]</scope>
    <source>
        <strain evidence="3 4">HSL3-1</strain>
    </source>
</reference>
<keyword evidence="1" id="KW-0472">Membrane</keyword>
<keyword evidence="2" id="KW-0732">Signal</keyword>
<proteinExistence type="predicted"/>
<evidence type="ECO:0000313" key="4">
    <source>
        <dbReference type="Proteomes" id="UP001447842"/>
    </source>
</evidence>
<protein>
    <submittedName>
        <fullName evidence="3">3-dehydroquinate dehydratase</fullName>
    </submittedName>
</protein>
<gene>
    <name evidence="3" type="ORF">WCY31_00970</name>
</gene>
<evidence type="ECO:0000256" key="1">
    <source>
        <dbReference type="SAM" id="Phobius"/>
    </source>
</evidence>
<accession>A0ABZ3HB37</accession>
<sequence length="233" mass="26450">MTFPRGLAALILTLITSLSLHANFLYKDDVVHNDLFAKQIEAYGDELYAKTGIALYLVMLHDLEENQTIADLKNILADELQEPFVVLAFVEERKDVEIFAQPSSLYKDFNRKQVLSPNATFADALISAVMFARSWENYNEIMDNYGGTILPILGQKTKGVDTVKKYSVAMYNGYADIADQIAETRNVELSTSAGNEGKIFLDLLRLVFYGIILYALIIFIRNKMRKRKQTDEQ</sequence>
<feature type="chain" id="PRO_5047000312" evidence="2">
    <location>
        <begin position="23"/>
        <end position="233"/>
    </location>
</feature>
<organism evidence="3 4">
    <name type="scientific">Sulfurimonas diazotrophicus</name>
    <dbReference type="NCBI Taxonomy" id="3131939"/>
    <lineage>
        <taxon>Bacteria</taxon>
        <taxon>Pseudomonadati</taxon>
        <taxon>Campylobacterota</taxon>
        <taxon>Epsilonproteobacteria</taxon>
        <taxon>Campylobacterales</taxon>
        <taxon>Sulfurimonadaceae</taxon>
        <taxon>Sulfurimonas</taxon>
    </lineage>
</organism>
<evidence type="ECO:0000313" key="3">
    <source>
        <dbReference type="EMBL" id="XAU15283.1"/>
    </source>
</evidence>
<name>A0ABZ3HB37_9BACT</name>
<keyword evidence="1" id="KW-0812">Transmembrane</keyword>
<dbReference type="Proteomes" id="UP001447842">
    <property type="component" value="Chromosome"/>
</dbReference>
<feature type="signal peptide" evidence="2">
    <location>
        <begin position="1"/>
        <end position="22"/>
    </location>
</feature>
<dbReference type="RefSeq" id="WP_345970353.1">
    <property type="nucleotide sequence ID" value="NZ_CP147920.1"/>
</dbReference>
<keyword evidence="1" id="KW-1133">Transmembrane helix</keyword>